<evidence type="ECO:0000313" key="4">
    <source>
        <dbReference type="Proteomes" id="UP001221757"/>
    </source>
</evidence>
<protein>
    <recommendedName>
        <fullName evidence="5">No apical meristem-associated C-terminal domain-containing protein</fullName>
    </recommendedName>
</protein>
<keyword evidence="4" id="KW-1185">Reference proteome</keyword>
<feature type="compositionally biased region" description="Low complexity" evidence="2">
    <location>
        <begin position="85"/>
        <end position="97"/>
    </location>
</feature>
<gene>
    <name evidence="3" type="ORF">B0H17DRAFT_1212117</name>
</gene>
<name>A0AAD7CT27_MYCRO</name>
<feature type="compositionally biased region" description="Pro residues" evidence="2">
    <location>
        <begin position="29"/>
        <end position="41"/>
    </location>
</feature>
<dbReference type="AlphaFoldDB" id="A0AAD7CT27"/>
<reference evidence="3" key="1">
    <citation type="submission" date="2023-03" db="EMBL/GenBank/DDBJ databases">
        <title>Massive genome expansion in bonnet fungi (Mycena s.s.) driven by repeated elements and novel gene families across ecological guilds.</title>
        <authorList>
            <consortium name="Lawrence Berkeley National Laboratory"/>
            <person name="Harder C.B."/>
            <person name="Miyauchi S."/>
            <person name="Viragh M."/>
            <person name="Kuo A."/>
            <person name="Thoen E."/>
            <person name="Andreopoulos B."/>
            <person name="Lu D."/>
            <person name="Skrede I."/>
            <person name="Drula E."/>
            <person name="Henrissat B."/>
            <person name="Morin E."/>
            <person name="Kohler A."/>
            <person name="Barry K."/>
            <person name="LaButti K."/>
            <person name="Morin E."/>
            <person name="Salamov A."/>
            <person name="Lipzen A."/>
            <person name="Mereny Z."/>
            <person name="Hegedus B."/>
            <person name="Baldrian P."/>
            <person name="Stursova M."/>
            <person name="Weitz H."/>
            <person name="Taylor A."/>
            <person name="Grigoriev I.V."/>
            <person name="Nagy L.G."/>
            <person name="Martin F."/>
            <person name="Kauserud H."/>
        </authorList>
    </citation>
    <scope>NUCLEOTIDE SEQUENCE</scope>
    <source>
        <strain evidence="3">CBHHK067</strain>
    </source>
</reference>
<dbReference type="Proteomes" id="UP001221757">
    <property type="component" value="Unassembled WGS sequence"/>
</dbReference>
<comment type="caution">
    <text evidence="3">The sequence shown here is derived from an EMBL/GenBank/DDBJ whole genome shotgun (WGS) entry which is preliminary data.</text>
</comment>
<feature type="region of interest" description="Disordered" evidence="2">
    <location>
        <begin position="257"/>
        <end position="280"/>
    </location>
</feature>
<proteinExistence type="predicted"/>
<feature type="region of interest" description="Disordered" evidence="2">
    <location>
        <begin position="28"/>
        <end position="151"/>
    </location>
</feature>
<evidence type="ECO:0008006" key="5">
    <source>
        <dbReference type="Google" id="ProtNLM"/>
    </source>
</evidence>
<sequence length="401" mass="43697">MAMNLRHPQYNFPPTLFQYIPPEQFYCGLPPPPAPYGPVPQPENTEHPQPVFSAPSPQPLPQPSPPSQPMKRRPGRPRKDATGLKSPQATAKASAKAAPKKASVKAAAAKSKRKGTQLAAQEEKENAGISDSDSEIEESGRRNWSDEEKTKASEKLFNGNRTAKSIGSLWARSAQTFAWIIVFEGLTGNGGGDPDLDDPAAILGHKMEAARKASFNICDLKRHQLGEERLARLVQCTVVRDSASALSDIDVNVDDGDEVIDPSLRDEDHASQTSAPAKNSAAIVSELKHTPVSRFHAQANNSLGNMGEYIKIKMASEEKKAKVMDAKLELDQAKLLLEKQKADAEAQKTKVEMARAVLQMEGVSAEPIISLARRNLCFSLNVVDHDFLIAIAIVSLVWIFV</sequence>
<dbReference type="EMBL" id="JARKIE010000246">
    <property type="protein sequence ID" value="KAJ7661791.1"/>
    <property type="molecule type" value="Genomic_DNA"/>
</dbReference>
<feature type="coiled-coil region" evidence="1">
    <location>
        <begin position="316"/>
        <end position="350"/>
    </location>
</feature>
<evidence type="ECO:0000256" key="2">
    <source>
        <dbReference type="SAM" id="MobiDB-lite"/>
    </source>
</evidence>
<evidence type="ECO:0000313" key="3">
    <source>
        <dbReference type="EMBL" id="KAJ7661791.1"/>
    </source>
</evidence>
<evidence type="ECO:0000256" key="1">
    <source>
        <dbReference type="SAM" id="Coils"/>
    </source>
</evidence>
<feature type="compositionally biased region" description="Pro residues" evidence="2">
    <location>
        <begin position="56"/>
        <end position="68"/>
    </location>
</feature>
<keyword evidence="1" id="KW-0175">Coiled coil</keyword>
<accession>A0AAD7CT27</accession>
<feature type="compositionally biased region" description="Basic and acidic residues" evidence="2">
    <location>
        <begin position="138"/>
        <end position="151"/>
    </location>
</feature>
<organism evidence="3 4">
    <name type="scientific">Mycena rosella</name>
    <name type="common">Pink bonnet</name>
    <name type="synonym">Agaricus rosellus</name>
    <dbReference type="NCBI Taxonomy" id="1033263"/>
    <lineage>
        <taxon>Eukaryota</taxon>
        <taxon>Fungi</taxon>
        <taxon>Dikarya</taxon>
        <taxon>Basidiomycota</taxon>
        <taxon>Agaricomycotina</taxon>
        <taxon>Agaricomycetes</taxon>
        <taxon>Agaricomycetidae</taxon>
        <taxon>Agaricales</taxon>
        <taxon>Marasmiineae</taxon>
        <taxon>Mycenaceae</taxon>
        <taxon>Mycena</taxon>
    </lineage>
</organism>